<proteinExistence type="predicted"/>
<feature type="compositionally biased region" description="Low complexity" evidence="1">
    <location>
        <begin position="135"/>
        <end position="152"/>
    </location>
</feature>
<evidence type="ECO:0000313" key="2">
    <source>
        <dbReference type="EMBL" id="CAK0829580.1"/>
    </source>
</evidence>
<comment type="caution">
    <text evidence="2">The sequence shown here is derived from an EMBL/GenBank/DDBJ whole genome shotgun (WGS) entry which is preliminary data.</text>
</comment>
<evidence type="ECO:0008006" key="4">
    <source>
        <dbReference type="Google" id="ProtNLM"/>
    </source>
</evidence>
<sequence>APCLCADAENIRLILAPVQPHFCLSGDRRLISAVWSRRFHVRCPLRPRPPAGSGSAAAAPPARTLIIFDWDDTLLCSSALNEGECTPEALRELARAVEAVLHTAMGLGDTVIVTNARESWVEESVRRFMCWPGPSAASRSCRPAPATSGASPGSPPSGRRRRSRRLAR</sequence>
<feature type="non-terminal residue" evidence="2">
    <location>
        <position position="168"/>
    </location>
</feature>
<evidence type="ECO:0000313" key="3">
    <source>
        <dbReference type="Proteomes" id="UP001189429"/>
    </source>
</evidence>
<organism evidence="2 3">
    <name type="scientific">Prorocentrum cordatum</name>
    <dbReference type="NCBI Taxonomy" id="2364126"/>
    <lineage>
        <taxon>Eukaryota</taxon>
        <taxon>Sar</taxon>
        <taxon>Alveolata</taxon>
        <taxon>Dinophyceae</taxon>
        <taxon>Prorocentrales</taxon>
        <taxon>Prorocentraceae</taxon>
        <taxon>Prorocentrum</taxon>
    </lineage>
</organism>
<dbReference type="PANTHER" id="PTHR38899">
    <property type="entry name" value="DOMAIN OOKINETE PROTEIN, PUTATIVE-RELATED"/>
    <property type="match status" value="1"/>
</dbReference>
<dbReference type="EMBL" id="CAUYUJ010010516">
    <property type="protein sequence ID" value="CAK0829580.1"/>
    <property type="molecule type" value="Genomic_DNA"/>
</dbReference>
<feature type="non-terminal residue" evidence="2">
    <location>
        <position position="1"/>
    </location>
</feature>
<accession>A0ABN9SCG4</accession>
<feature type="compositionally biased region" description="Basic residues" evidence="1">
    <location>
        <begin position="158"/>
        <end position="168"/>
    </location>
</feature>
<evidence type="ECO:0000256" key="1">
    <source>
        <dbReference type="SAM" id="MobiDB-lite"/>
    </source>
</evidence>
<dbReference type="Proteomes" id="UP001189429">
    <property type="component" value="Unassembled WGS sequence"/>
</dbReference>
<dbReference type="CDD" id="cd01427">
    <property type="entry name" value="HAD_like"/>
    <property type="match status" value="1"/>
</dbReference>
<protein>
    <recommendedName>
        <fullName evidence="4">Protein-serine/threonine phosphatase</fullName>
    </recommendedName>
</protein>
<keyword evidence="3" id="KW-1185">Reference proteome</keyword>
<reference evidence="2" key="1">
    <citation type="submission" date="2023-10" db="EMBL/GenBank/DDBJ databases">
        <authorList>
            <person name="Chen Y."/>
            <person name="Shah S."/>
            <person name="Dougan E. K."/>
            <person name="Thang M."/>
            <person name="Chan C."/>
        </authorList>
    </citation>
    <scope>NUCLEOTIDE SEQUENCE [LARGE SCALE GENOMIC DNA]</scope>
</reference>
<gene>
    <name evidence="2" type="ORF">PCOR1329_LOCUS28476</name>
</gene>
<dbReference type="PANTHER" id="PTHR38899:SF1">
    <property type="entry name" value="PROTEIN KINASE"/>
    <property type="match status" value="1"/>
</dbReference>
<feature type="region of interest" description="Disordered" evidence="1">
    <location>
        <begin position="135"/>
        <end position="168"/>
    </location>
</feature>
<name>A0ABN9SCG4_9DINO</name>